<evidence type="ECO:0000256" key="2">
    <source>
        <dbReference type="SAM" id="MobiDB-lite"/>
    </source>
</evidence>
<proteinExistence type="predicted"/>
<dbReference type="PANTHER" id="PTHR40707">
    <property type="entry name" value="POSSIBLE NUCLEASE OF RNASE H FOLD, RUVC/YQGF FAMILY"/>
    <property type="match status" value="1"/>
</dbReference>
<keyword evidence="4" id="KW-1185">Reference proteome</keyword>
<feature type="region of interest" description="Disordered" evidence="2">
    <location>
        <begin position="665"/>
        <end position="751"/>
    </location>
</feature>
<dbReference type="InterPro" id="IPR007408">
    <property type="entry name" value="DUF460"/>
</dbReference>
<accession>A0AAX0Q8E9</accession>
<evidence type="ECO:0000313" key="4">
    <source>
        <dbReference type="Proteomes" id="UP000243820"/>
    </source>
</evidence>
<evidence type="ECO:0000313" key="3">
    <source>
        <dbReference type="EMBL" id="PAV09614.1"/>
    </source>
</evidence>
<feature type="compositionally biased region" description="Basic and acidic residues" evidence="2">
    <location>
        <begin position="694"/>
        <end position="709"/>
    </location>
</feature>
<reference evidence="3 4" key="1">
    <citation type="journal article" date="2017" name="BMC Genomics">
        <title>Genomic analysis of methanogenic archaea reveals a shift towards energy conservation.</title>
        <authorList>
            <person name="Gilmore S.P."/>
            <person name="Henske J.K."/>
            <person name="Sexton J.A."/>
            <person name="Solomon K.V."/>
            <person name="Seppala S."/>
            <person name="Yoo J.I."/>
            <person name="Huyett L.M."/>
            <person name="Pressman A."/>
            <person name="Cogan J.Z."/>
            <person name="Kivenson V."/>
            <person name="Peng X."/>
            <person name="Tan Y."/>
            <person name="Valentine D.L."/>
            <person name="O'Malley M.A."/>
        </authorList>
    </citation>
    <scope>NUCLEOTIDE SEQUENCE [LARGE SCALE GENOMIC DNA]</scope>
    <source>
        <strain evidence="3 4">XII</strain>
    </source>
</reference>
<feature type="compositionally biased region" description="Pro residues" evidence="2">
    <location>
        <begin position="711"/>
        <end position="727"/>
    </location>
</feature>
<feature type="coiled-coil region" evidence="1">
    <location>
        <begin position="467"/>
        <end position="494"/>
    </location>
</feature>
<dbReference type="Pfam" id="PF04312">
    <property type="entry name" value="DUF460"/>
    <property type="match status" value="1"/>
</dbReference>
<dbReference type="PANTHER" id="PTHR40707:SF1">
    <property type="entry name" value="DUF460 DOMAIN-CONTAINING PROTEIN"/>
    <property type="match status" value="1"/>
</dbReference>
<organism evidence="3 4">
    <name type="scientific">Methanocorpusculum parvum</name>
    <dbReference type="NCBI Taxonomy" id="2193"/>
    <lineage>
        <taxon>Archaea</taxon>
        <taxon>Methanobacteriati</taxon>
        <taxon>Methanobacteriota</taxon>
        <taxon>Stenosarchaea group</taxon>
        <taxon>Methanomicrobia</taxon>
        <taxon>Methanomicrobiales</taxon>
        <taxon>Methanocorpusculaceae</taxon>
        <taxon>Methanocorpusculum</taxon>
    </lineage>
</organism>
<dbReference type="EMBL" id="LMVO01000010">
    <property type="protein sequence ID" value="PAV09614.1"/>
    <property type="molecule type" value="Genomic_DNA"/>
</dbReference>
<sequence>MTQLVFGIDMIRRSAGPVSDAVYGLVRVTDSRIESEERDLTFSRLLHLIETERPALVAAGSLQDVAPDNTALFQITDALPYETRLVRIIGNGPAVSLSQAAAKYNLRFDKSNRMEAAKTSALIASFGGGEEVRVWAGETSVTVSPARALIRIHRNRRARRMLGPVMSVSRKIEADLLAKGLMFVSSLSRSSKGDRGARFTVSAPRHEVPVTSGRSGGVKIHVAGTRRDLPEFVPLTAKPPYLIVGIDPGTTVGIAALDLEGDLVSLSSSRALGQAEIISAILSVGRPVLIATDKSEMPFAVEKVRRAFSAAAWTPGKDVLIKEKYDLAEGYDFSNDHERDALSAAVSAYRSYANKFESVQKRVPPGTDIDLVRAGIIRGLSLEQILETLKHPKDLPDEPVIIEEEPVPDEKDERIQKLEESVAKLRKLVGSLSEEVEVKDKAIAALQKRLVLERDERETKILSSEEVSSREEELAQVKKALRKEERRSRTLRVRLERMKHFISLQAGDGCTALKVLQLLAKDHVKSLDDEMGVGEEDILYVLTIDGWGRSVIRDLAEAKIGAVILPRLTYQRAQSQHLIEEFREADIPILDGANLSPRVKGKIGVVDTAAFESALADWKTTQEVYKNEKKIGEIRGMVEEYQVERVKDVREKGIDPSLVFEVERPKPEVRPAPPVPEKPSAVFRPKPLPPAEKPAPREKPVSRPAEKSVPKPGPVRPVPSAPKPAAKPAPKKEKPVKRSAPPGPETGSAEKILFGVLSEYREERKKELKK</sequence>
<dbReference type="Proteomes" id="UP000243820">
    <property type="component" value="Unassembled WGS sequence"/>
</dbReference>
<keyword evidence="1" id="KW-0175">Coiled coil</keyword>
<dbReference type="AlphaFoldDB" id="A0AAX0Q8E9"/>
<dbReference type="RefSeq" id="WP_095642009.1">
    <property type="nucleotide sequence ID" value="NZ_LMVO01000010.1"/>
</dbReference>
<protein>
    <recommendedName>
        <fullName evidence="5">DUF460 domain-containing protein</fullName>
    </recommendedName>
</protein>
<gene>
    <name evidence="3" type="ORF">ASJ83_06270</name>
</gene>
<comment type="caution">
    <text evidence="3">The sequence shown here is derived from an EMBL/GenBank/DDBJ whole genome shotgun (WGS) entry which is preliminary data.</text>
</comment>
<evidence type="ECO:0000256" key="1">
    <source>
        <dbReference type="SAM" id="Coils"/>
    </source>
</evidence>
<name>A0AAX0Q8E9_9EURY</name>
<evidence type="ECO:0008006" key="5">
    <source>
        <dbReference type="Google" id="ProtNLM"/>
    </source>
</evidence>